<organism evidence="1 2">
    <name type="scientific">Hyaloscypha bicolor E</name>
    <dbReference type="NCBI Taxonomy" id="1095630"/>
    <lineage>
        <taxon>Eukaryota</taxon>
        <taxon>Fungi</taxon>
        <taxon>Dikarya</taxon>
        <taxon>Ascomycota</taxon>
        <taxon>Pezizomycotina</taxon>
        <taxon>Leotiomycetes</taxon>
        <taxon>Helotiales</taxon>
        <taxon>Hyaloscyphaceae</taxon>
        <taxon>Hyaloscypha</taxon>
        <taxon>Hyaloscypha bicolor</taxon>
    </lineage>
</organism>
<dbReference type="AlphaFoldDB" id="A0A2J6SQY3"/>
<dbReference type="GeneID" id="36591963"/>
<reference evidence="1 2" key="1">
    <citation type="submission" date="2016-04" db="EMBL/GenBank/DDBJ databases">
        <title>A degradative enzymes factory behind the ericoid mycorrhizal symbiosis.</title>
        <authorList>
            <consortium name="DOE Joint Genome Institute"/>
            <person name="Martino E."/>
            <person name="Morin E."/>
            <person name="Grelet G."/>
            <person name="Kuo A."/>
            <person name="Kohler A."/>
            <person name="Daghino S."/>
            <person name="Barry K."/>
            <person name="Choi C."/>
            <person name="Cichocki N."/>
            <person name="Clum A."/>
            <person name="Copeland A."/>
            <person name="Hainaut M."/>
            <person name="Haridas S."/>
            <person name="Labutti K."/>
            <person name="Lindquist E."/>
            <person name="Lipzen A."/>
            <person name="Khouja H.-R."/>
            <person name="Murat C."/>
            <person name="Ohm R."/>
            <person name="Olson A."/>
            <person name="Spatafora J."/>
            <person name="Veneault-Fourrey C."/>
            <person name="Henrissat B."/>
            <person name="Grigoriev I."/>
            <person name="Martin F."/>
            <person name="Perotto S."/>
        </authorList>
    </citation>
    <scope>NUCLEOTIDE SEQUENCE [LARGE SCALE GENOMIC DNA]</scope>
    <source>
        <strain evidence="1 2">E</strain>
    </source>
</reference>
<evidence type="ECO:0000313" key="1">
    <source>
        <dbReference type="EMBL" id="PMD53185.1"/>
    </source>
</evidence>
<dbReference type="RefSeq" id="XP_024730089.1">
    <property type="nucleotide sequence ID" value="XM_024883886.1"/>
</dbReference>
<dbReference type="EMBL" id="KZ613892">
    <property type="protein sequence ID" value="PMD53185.1"/>
    <property type="molecule type" value="Genomic_DNA"/>
</dbReference>
<dbReference type="Proteomes" id="UP000235371">
    <property type="component" value="Unassembled WGS sequence"/>
</dbReference>
<proteinExistence type="predicted"/>
<gene>
    <name evidence="1" type="ORF">K444DRAFT_635589</name>
</gene>
<dbReference type="OrthoDB" id="1262810at2759"/>
<dbReference type="InParanoid" id="A0A2J6SQY3"/>
<evidence type="ECO:0000313" key="2">
    <source>
        <dbReference type="Proteomes" id="UP000235371"/>
    </source>
</evidence>
<name>A0A2J6SQY3_9HELO</name>
<dbReference type="STRING" id="1095630.A0A2J6SQY3"/>
<accession>A0A2J6SQY3</accession>
<sequence>MPITGSTENELKRCSKFFQNWYSSIRGYAGVLPEYAGLKAWPGYETSDIVYDNANGVLIRLMVLLGYLDTGYWVGRTPKYYIEVKCTTGDCATPLIVSQNQVDLMERTTNGPQGNENQSIVYALFRVFGLGRSSMGLKIYIDPAEQRRLGKLAFTAEKYAVVPTGLGLIIEDVDLGLFYLGEVEVISDGGPGLSNLRDEEEEDPSIMTEWYNADFAAMLDSAAIAVQGESDQPITGAHSFKRGRNFARERK</sequence>
<keyword evidence="2" id="KW-1185">Reference proteome</keyword>
<protein>
    <submittedName>
        <fullName evidence="1">Uncharacterized protein</fullName>
    </submittedName>
</protein>